<dbReference type="EMBL" id="BMAC01001304">
    <property type="protein sequence ID" value="GFQ06774.1"/>
    <property type="molecule type" value="Genomic_DNA"/>
</dbReference>
<proteinExistence type="predicted"/>
<organism evidence="2 3">
    <name type="scientific">Phtheirospermum japonicum</name>
    <dbReference type="NCBI Taxonomy" id="374723"/>
    <lineage>
        <taxon>Eukaryota</taxon>
        <taxon>Viridiplantae</taxon>
        <taxon>Streptophyta</taxon>
        <taxon>Embryophyta</taxon>
        <taxon>Tracheophyta</taxon>
        <taxon>Spermatophyta</taxon>
        <taxon>Magnoliopsida</taxon>
        <taxon>eudicotyledons</taxon>
        <taxon>Gunneridae</taxon>
        <taxon>Pentapetalae</taxon>
        <taxon>asterids</taxon>
        <taxon>lamiids</taxon>
        <taxon>Lamiales</taxon>
        <taxon>Orobanchaceae</taxon>
        <taxon>Orobanchaceae incertae sedis</taxon>
        <taxon>Phtheirospermum</taxon>
    </lineage>
</organism>
<reference evidence="2" key="1">
    <citation type="submission" date="2020-07" db="EMBL/GenBank/DDBJ databases">
        <title>Ethylene signaling mediates host invasion by parasitic plants.</title>
        <authorList>
            <person name="Yoshida S."/>
        </authorList>
    </citation>
    <scope>NUCLEOTIDE SEQUENCE</scope>
    <source>
        <strain evidence="2">Okayama</strain>
    </source>
</reference>
<keyword evidence="1" id="KW-0175">Coiled coil</keyword>
<dbReference type="OrthoDB" id="3207464at2759"/>
<comment type="caution">
    <text evidence="2">The sequence shown here is derived from an EMBL/GenBank/DDBJ whole genome shotgun (WGS) entry which is preliminary data.</text>
</comment>
<feature type="coiled-coil region" evidence="1">
    <location>
        <begin position="63"/>
        <end position="90"/>
    </location>
</feature>
<dbReference type="AlphaFoldDB" id="A0A830DFS7"/>
<name>A0A830DFS7_9LAMI</name>
<dbReference type="Proteomes" id="UP000653305">
    <property type="component" value="Unassembled WGS sequence"/>
</dbReference>
<protein>
    <submittedName>
        <fullName evidence="2">DNA replication licensing factor mcm7</fullName>
    </submittedName>
</protein>
<gene>
    <name evidence="2" type="ORF">PHJA_002821400</name>
</gene>
<evidence type="ECO:0000313" key="2">
    <source>
        <dbReference type="EMBL" id="GFQ06774.1"/>
    </source>
</evidence>
<evidence type="ECO:0000256" key="1">
    <source>
        <dbReference type="SAM" id="Coils"/>
    </source>
</evidence>
<accession>A0A830DFS7</accession>
<evidence type="ECO:0000313" key="3">
    <source>
        <dbReference type="Proteomes" id="UP000653305"/>
    </source>
</evidence>
<keyword evidence="3" id="KW-1185">Reference proteome</keyword>
<sequence>MSTTADTAALRVSFKQEVSVLHKLDHPNVTRYFLNFLNAEIAKDFLTNFADPNGEAKFVKILQDVANRKIKAIQIELEDLINELLSTKDRATEGRFSAEISIVNLAM</sequence>